<dbReference type="OrthoDB" id="5673at2759"/>
<dbReference type="RefSeq" id="XP_041293331.1">
    <property type="nucleotide sequence ID" value="XM_041441413.1"/>
</dbReference>
<keyword evidence="2" id="KW-1185">Reference proteome</keyword>
<dbReference type="Proteomes" id="UP000823399">
    <property type="component" value="Unassembled WGS sequence"/>
</dbReference>
<comment type="caution">
    <text evidence="1">The sequence shown here is derived from an EMBL/GenBank/DDBJ whole genome shotgun (WGS) entry which is preliminary data.</text>
</comment>
<accession>A0A9P7F6Z2</accession>
<dbReference type="InterPro" id="IPR028978">
    <property type="entry name" value="Chorismate_lyase_/UTRA_dom_sf"/>
</dbReference>
<dbReference type="AlphaFoldDB" id="A0A9P7F6Z2"/>
<proteinExistence type="predicted"/>
<evidence type="ECO:0000313" key="2">
    <source>
        <dbReference type="Proteomes" id="UP000823399"/>
    </source>
</evidence>
<reference evidence="1" key="1">
    <citation type="journal article" date="2020" name="New Phytol.">
        <title>Comparative genomics reveals dynamic genome evolution in host specialist ectomycorrhizal fungi.</title>
        <authorList>
            <person name="Lofgren L.A."/>
            <person name="Nguyen N.H."/>
            <person name="Vilgalys R."/>
            <person name="Ruytinx J."/>
            <person name="Liao H.L."/>
            <person name="Branco S."/>
            <person name="Kuo A."/>
            <person name="LaButti K."/>
            <person name="Lipzen A."/>
            <person name="Andreopoulos W."/>
            <person name="Pangilinan J."/>
            <person name="Riley R."/>
            <person name="Hundley H."/>
            <person name="Na H."/>
            <person name="Barry K."/>
            <person name="Grigoriev I.V."/>
            <person name="Stajich J.E."/>
            <person name="Kennedy P.G."/>
        </authorList>
    </citation>
    <scope>NUCLEOTIDE SEQUENCE</scope>
    <source>
        <strain evidence="1">FC423</strain>
    </source>
</reference>
<gene>
    <name evidence="1" type="ORF">F5147DRAFT_773063</name>
</gene>
<dbReference type="GeneID" id="64703672"/>
<organism evidence="1 2">
    <name type="scientific">Suillus discolor</name>
    <dbReference type="NCBI Taxonomy" id="1912936"/>
    <lineage>
        <taxon>Eukaryota</taxon>
        <taxon>Fungi</taxon>
        <taxon>Dikarya</taxon>
        <taxon>Basidiomycota</taxon>
        <taxon>Agaricomycotina</taxon>
        <taxon>Agaricomycetes</taxon>
        <taxon>Agaricomycetidae</taxon>
        <taxon>Boletales</taxon>
        <taxon>Suillineae</taxon>
        <taxon>Suillaceae</taxon>
        <taxon>Suillus</taxon>
    </lineage>
</organism>
<dbReference type="EMBL" id="JABBWM010000024">
    <property type="protein sequence ID" value="KAG2109249.1"/>
    <property type="molecule type" value="Genomic_DNA"/>
</dbReference>
<protein>
    <submittedName>
        <fullName evidence="1">Uncharacterized protein</fullName>
    </submittedName>
</protein>
<dbReference type="Gene3D" id="3.40.1410.10">
    <property type="entry name" value="Chorismate lyase-like"/>
    <property type="match status" value="1"/>
</dbReference>
<dbReference type="SUPFAM" id="SSF64288">
    <property type="entry name" value="Chorismate lyase-like"/>
    <property type="match status" value="1"/>
</dbReference>
<sequence length="239" mass="27321">MPLSKDSFNNASTSVELSCVPEDTTGIERIMLAAQGDLQRLMSTFFARPIFIELVYANGSPRLKPASPEDPITQSRQVHLVCASRIVCTATSKVTITHPDFERLFLDEKFPIGQTFRKMLRSPQFALLDAQTNVVGGKRELRRTYTLETDGFLCEILEVWPDRDMFVRGEAWLTESKLEPEQTCVVESKESKPWWLSTVSKGNTLPWGFDCTKGLERSPLVYYHDIWFVSLYLLLLYLI</sequence>
<evidence type="ECO:0000313" key="1">
    <source>
        <dbReference type="EMBL" id="KAG2109249.1"/>
    </source>
</evidence>
<name>A0A9P7F6Z2_9AGAM</name>